<comment type="caution">
    <text evidence="3">The sequence shown here is derived from an EMBL/GenBank/DDBJ whole genome shotgun (WGS) entry which is preliminary data.</text>
</comment>
<feature type="region of interest" description="Disordered" evidence="2">
    <location>
        <begin position="320"/>
        <end position="359"/>
    </location>
</feature>
<feature type="region of interest" description="Disordered" evidence="2">
    <location>
        <begin position="222"/>
        <end position="274"/>
    </location>
</feature>
<dbReference type="Proteomes" id="UP001281761">
    <property type="component" value="Unassembled WGS sequence"/>
</dbReference>
<evidence type="ECO:0000313" key="3">
    <source>
        <dbReference type="EMBL" id="KAK2956493.1"/>
    </source>
</evidence>
<sequence length="802" mass="92505">MNSESRTHVNQNTITPSNRTLSSNTTKSITPPRISLTHTPPRTGIPDNTALSASKQDPFMNSLRQYETDTPEHTGSNSISKRKQGPLKQTVTRPQTQTTLKTPIKPKLTIDTKTHVAFGRTSTSVAPISPATPKMPGTPKMCGTPHSAAGRPNSPRFEIEKSKTPGLEKKTGTTPKRGVRFKIDETRKSEQETKWNELEMMRLQEEVGRLRKIEEKWKLLRKEKKAEDDQMQIEDNESTTPSHGTDEKRELGRTGEMVNEETNHSNQQELEKELQALKKERDCLEREWRREKKAKDELEAMVMELEEENQKLINEQAIVEESSTETGKDNGNQIEPPKKQGGVSTEDGLVDDNQNNGSDQQLRDELANLQAIIEVKNQEIEDMKRVVQLVSATVTEMKKDEERLNTAKITRKTLKSKEKLRSEEEQQMFLEDSNILSQRAKQTARLHIQSQEEQAKMEKEALIIQLTSQIQESEAIRANLEEQLDQEREIVRLLQKSIQLAEARESMDKTLHSSSLSDLTDQISEKDALIARMQTQIDDALKSYSLLSQELQTQKSLHSDEASQHSNTVSHLSELLKEKDTSISQLDQQVVHLKEQNMNLESQVQKLTNSVLSFEERNLEHTNRDQERMIALERSCAQLQFRAEDERHHFLRHFEEAHQHWEAERTQIHVETEINNKQNEARRIAELEQLREEWMMAGNDQNIIKARTAENERKEQINNLQNTNQKYQKDLEKTTKEMFFAYFLLFKIQNPVSANHLIGTEIYDQCRDMPSDSWMSFFYTLIATSASDKEHSKLQSHQFRGT</sequence>
<name>A0ABQ9XYC9_9EUKA</name>
<evidence type="ECO:0000313" key="4">
    <source>
        <dbReference type="Proteomes" id="UP001281761"/>
    </source>
</evidence>
<feature type="region of interest" description="Disordered" evidence="2">
    <location>
        <begin position="124"/>
        <end position="176"/>
    </location>
</feature>
<feature type="compositionally biased region" description="Polar residues" evidence="2">
    <location>
        <begin position="1"/>
        <end position="29"/>
    </location>
</feature>
<evidence type="ECO:0000256" key="1">
    <source>
        <dbReference type="SAM" id="Coils"/>
    </source>
</evidence>
<feature type="compositionally biased region" description="Basic and acidic residues" evidence="2">
    <location>
        <begin position="244"/>
        <end position="253"/>
    </location>
</feature>
<keyword evidence="1" id="KW-0175">Coiled coil</keyword>
<feature type="region of interest" description="Disordered" evidence="2">
    <location>
        <begin position="1"/>
        <end position="102"/>
    </location>
</feature>
<accession>A0ABQ9XYC9</accession>
<dbReference type="EMBL" id="JARBJD010000055">
    <property type="protein sequence ID" value="KAK2956493.1"/>
    <property type="molecule type" value="Genomic_DNA"/>
</dbReference>
<feature type="coiled-coil region" evidence="1">
    <location>
        <begin position="359"/>
        <end position="417"/>
    </location>
</feature>
<reference evidence="3 4" key="1">
    <citation type="journal article" date="2022" name="bioRxiv">
        <title>Genomics of Preaxostyla Flagellates Illuminates Evolutionary Transitions and the Path Towards Mitochondrial Loss.</title>
        <authorList>
            <person name="Novak L.V.F."/>
            <person name="Treitli S.C."/>
            <person name="Pyrih J."/>
            <person name="Halakuc P."/>
            <person name="Pipaliya S.V."/>
            <person name="Vacek V."/>
            <person name="Brzon O."/>
            <person name="Soukal P."/>
            <person name="Eme L."/>
            <person name="Dacks J.B."/>
            <person name="Karnkowska A."/>
            <person name="Elias M."/>
            <person name="Hampl V."/>
        </authorList>
    </citation>
    <scope>NUCLEOTIDE SEQUENCE [LARGE SCALE GENOMIC DNA]</scope>
    <source>
        <strain evidence="3">NAU3</strain>
        <tissue evidence="3">Gut</tissue>
    </source>
</reference>
<feature type="coiled-coil region" evidence="1">
    <location>
        <begin position="463"/>
        <end position="536"/>
    </location>
</feature>
<gene>
    <name evidence="3" type="ORF">BLNAU_8547</name>
</gene>
<proteinExistence type="predicted"/>
<feature type="coiled-coil region" evidence="1">
    <location>
        <begin position="670"/>
        <end position="737"/>
    </location>
</feature>
<keyword evidence="4" id="KW-1185">Reference proteome</keyword>
<feature type="coiled-coil region" evidence="1">
    <location>
        <begin position="576"/>
        <end position="617"/>
    </location>
</feature>
<protein>
    <submittedName>
        <fullName evidence="3">Uncharacterized protein</fullName>
    </submittedName>
</protein>
<organism evidence="3 4">
    <name type="scientific">Blattamonas nauphoetae</name>
    <dbReference type="NCBI Taxonomy" id="2049346"/>
    <lineage>
        <taxon>Eukaryota</taxon>
        <taxon>Metamonada</taxon>
        <taxon>Preaxostyla</taxon>
        <taxon>Oxymonadida</taxon>
        <taxon>Blattamonas</taxon>
    </lineage>
</organism>
<evidence type="ECO:0000256" key="2">
    <source>
        <dbReference type="SAM" id="MobiDB-lite"/>
    </source>
</evidence>
<feature type="compositionally biased region" description="Basic and acidic residues" evidence="2">
    <location>
        <begin position="157"/>
        <end position="171"/>
    </location>
</feature>